<feature type="coiled-coil region" evidence="1">
    <location>
        <begin position="536"/>
        <end position="567"/>
    </location>
</feature>
<dbReference type="PANTHER" id="PTHR21521:SF0">
    <property type="entry name" value="AMUN, ISOFORM A"/>
    <property type="match status" value="1"/>
</dbReference>
<keyword evidence="1" id="KW-0175">Coiled coil</keyword>
<protein>
    <submittedName>
        <fullName evidence="3">Uncharacterized protein</fullName>
    </submittedName>
</protein>
<feature type="compositionally biased region" description="Basic and acidic residues" evidence="2">
    <location>
        <begin position="1925"/>
        <end position="1934"/>
    </location>
</feature>
<feature type="compositionally biased region" description="Polar residues" evidence="2">
    <location>
        <begin position="300"/>
        <end position="316"/>
    </location>
</feature>
<accession>A0AAD5LHK8</accession>
<feature type="coiled-coil region" evidence="1">
    <location>
        <begin position="825"/>
        <end position="889"/>
    </location>
</feature>
<evidence type="ECO:0000313" key="4">
    <source>
        <dbReference type="Proteomes" id="UP001209570"/>
    </source>
</evidence>
<gene>
    <name evidence="3" type="ORF">P43SY_001314</name>
</gene>
<sequence>MTRSVWRSSRHEDWDAQWCRYDDAVAAHQEASKKDALVELDRWHRGTLRAVLHERDPAPFMTQQELKKLMEWKLKKGKWRPQLMKFVTSLGDAEVKAASKAALKVVRDGLSASTTKPKTLTPSQLKAAIEALTSLKGVGPATASAVLAAYSDSVPFMGDEALEALASEIGARKYTLPHYVALAESLQAKADWLNTEKKESDDPWTPQRVQLCLYAEVFAPCGGDATKTETAKKAAPKKTKAPSKRSLEDLATDNPYANQAAKEDEESEAPGHAPRARRIKASSSSATGKPQPPTVLPRLGSNNNHSASNEQLSAASSPHVRAIPLTLPIAPRPPAVASKPGSSASVPKSQERASGATSSTAATAKSAWTTPRSPTTSDVASLVSPTTSQLTSFFASLRSSPASSTPTAHETTPSDDDGVRQPSVFETPARLKSVEAALLATDEQYRIDMHELIAEHDKFLAVAATAAQHVDSLQSELLPAVAESAATTRAALQSLARDITTLHEDHATSQRQMTDHFDAVFSQQTDERVALVNAHLAERDAMLQAHEEEVNELQQRAAKRIAELEKNATDRITQIEQQTAQRVAALQEESRSRENDLQTRLGEQSVTSGEALRVARAVAALELEDLRSRAVGERLSREASVTREIAELKRTASDELEALRAATTAAYAELETTSRAEYSALKSAANQELDNLRQVSAQELNEVSSQLQNELREARERARSELEALETASSTERDRLRMQWQDDVTRLEREHSAELNAIHSAHDAERSALEATLAMTTRDYEAKIDALTRQFKAEQFALETHAMEERKALTQQHHDDVTRLQHAAHTAMEQVLAQHQATVASLQQEHDTERAQERERHASTCESMRVTHAAELQDLRDIHRRECDTLTLEYETQLETVRRETRETMEQQTAQHDGRVTQMRDSHAARVLALETTIRELERQHSEAYTVLQTTYDAKREEAASLLEALTTRTAERDTTIERLRESEARVGLALEEWRAQRLQWLALDQNATARYGALREELRQSNDDRQVKAQTILELTFVVQSRDDEVASLRRALLETTQHVNTKNEMLALTAESLSTTTKELEATRQALRVESGRLSRVEEEKNHRDTLLEDHSLKMETLRAHLDAQRTEVKRLTMELQLQHEHMAREVELKQGELRRLYAAQHELKTRNDAQQETILRLEDSLAMTQREGDEARRRVELLKLEASQRATELSAVREELLAQEKSCLELSDALRGAQRDAQRLQIAVNDLGVVVQRQRESAEQLKHAEMCQREASEASIMDREDRIQRVMETHLQRVSELRGAWQQEVASLRGERGQVADELQETSSKLRLSTETANRLETKVQDLEQSCRSLEDTIRVRDATIDNVRKEMALLRELHDAERHELDAERQRLLVLDDARLALWTQHVETFSQERCGVPSLRQDAPGGDQLTQDISFRSEADVLRVLCDAVRMRCLLRSGDFSSSPRVLTVDEVITSIRALEMTRRHVLRANEERVHADAVAERLIDAVNALTQLRSCVSEVGGGMSSPSDVPTADADAFVTRVRALHPLVQALPPTEVSIEENSITWLEQRVALAIAALRDHDHARNVLEVDCEGPSLLRERRELLATARAVMHNEAIQTIADLKASVFGDLGHLRDTYVVINRQQQDSKHRDTSMTSMSMLRSASMRQLESSLSPASEETCKLDTAPLSLSAVATLMAEQHALFVACQHALDDINEEESGSSKSSSLWTPMEIVEGIHALLRVVRRFETLQSTAAPSHRGFAGLEGRITTILVFLDELRLISQFAQSVLEQEETPSAAPSHTSSLASLLALSRSHTPELPMDSVALPPHDASSIEGHVGKTADEETSENDSEMAALVLSDDALLNPEGNVEGCGALSDSLLDISLVMNDHQRVLNEAARWVHKVSNLSPRRQARPSPENEDDLEAHGDNDASKQHTTVTDMCSEIGRIVREHCNLLSLARRLFSLQDPSRDLVTLLQCLAIVTRSTEQLAIQRKNSVSRSLFSMEDDQDATMTTQELGRSGALDAARHDVEALASVIAFLRRTLPLDSTVAADDVDALMASVSDMLAQSWTIIQERDSLREELSDLGQLLLQVHRTEAPAASRRLIFETLLAGQNALIDEKMDLEVQQQRETAEIQRLGLDIDASISRLDMALRLREALELREQMSAFATADSQRRELEEQRRLESEAAEAVATEIESTLKQRIETLRRDHESELQTLKDRHQAAMDQQREEHAFATEAAIAAALEKQAHQLEFRNTVRSVLPLEAERTDGTGHARLLEAVTRRDNAAVARIYRLIRLTTDVLNTSALSASTSGTTPGEMSVELTQAVMACVKELKALKDYMISSLEELTKPSDSQSSEHCTSFWALAVTSSDAAAVSDKETSIDAMLAVHREVMAWLHASQLSQTSTVTQILRTLAASLEMHAVGLPEGAKQVGTLEMALAVERAERAALQLQLETKETFSQRLEDAWNTMEATLRRALENAKQEREELQKRLNTATEQLAGVAMVQSLMTSLPSTSSPSGVPRTPGLLSNAAPSVVAAVPTRPDKPRGYSRAGLGSAAGASGTAHKERFVSDLEHETGQRRSSTAMRRAQEWKRHEILSSSLQLEREFRAATSNDADRLELSPSSPVLEPLRSGQASVSSGSGSVMQDNELWYQGVRTLQHVQFFISAFFVARQNMFRIEAFNSDTEQAQTIYVTLDEMERFVRESRRAEKLGLSLEDPTKRSEVIDVVLFGRVKVLGGGEGSNSNLLLAFE</sequence>
<feature type="region of interest" description="Disordered" evidence="2">
    <location>
        <begin position="397"/>
        <end position="421"/>
    </location>
</feature>
<comment type="caution">
    <text evidence="3">The sequence shown here is derived from an EMBL/GenBank/DDBJ whole genome shotgun (WGS) entry which is preliminary data.</text>
</comment>
<reference evidence="3" key="1">
    <citation type="submission" date="2021-12" db="EMBL/GenBank/DDBJ databases">
        <title>Prjna785345.</title>
        <authorList>
            <person name="Rujirawat T."/>
            <person name="Krajaejun T."/>
        </authorList>
    </citation>
    <scope>NUCLEOTIDE SEQUENCE</scope>
    <source>
        <strain evidence="3">Pi057C3</strain>
    </source>
</reference>
<feature type="compositionally biased region" description="Polar residues" evidence="2">
    <location>
        <begin position="397"/>
        <end position="411"/>
    </location>
</feature>
<dbReference type="SUPFAM" id="SSF58113">
    <property type="entry name" value="Apolipoprotein A-I"/>
    <property type="match status" value="1"/>
</dbReference>
<feature type="compositionally biased region" description="Low complexity" evidence="2">
    <location>
        <begin position="2552"/>
        <end position="2566"/>
    </location>
</feature>
<evidence type="ECO:0000256" key="1">
    <source>
        <dbReference type="SAM" id="Coils"/>
    </source>
</evidence>
<feature type="coiled-coil region" evidence="1">
    <location>
        <begin position="2474"/>
        <end position="2501"/>
    </location>
</feature>
<keyword evidence="4" id="KW-1185">Reference proteome</keyword>
<feature type="region of interest" description="Disordered" evidence="2">
    <location>
        <begin position="226"/>
        <end position="317"/>
    </location>
</feature>
<evidence type="ECO:0000313" key="3">
    <source>
        <dbReference type="EMBL" id="KAJ0401376.1"/>
    </source>
</evidence>
<feature type="coiled-coil region" evidence="1">
    <location>
        <begin position="675"/>
        <end position="735"/>
    </location>
</feature>
<feature type="coiled-coil region" evidence="1">
    <location>
        <begin position="1329"/>
        <end position="1384"/>
    </location>
</feature>
<feature type="region of interest" description="Disordered" evidence="2">
    <location>
        <begin position="330"/>
        <end position="383"/>
    </location>
</feature>
<evidence type="ECO:0000256" key="2">
    <source>
        <dbReference type="SAM" id="MobiDB-lite"/>
    </source>
</evidence>
<feature type="region of interest" description="Disordered" evidence="2">
    <location>
        <begin position="899"/>
        <end position="920"/>
    </location>
</feature>
<dbReference type="EMBL" id="JAKCXM010000130">
    <property type="protein sequence ID" value="KAJ0401376.1"/>
    <property type="molecule type" value="Genomic_DNA"/>
</dbReference>
<feature type="compositionally biased region" description="Basic residues" evidence="2">
    <location>
        <begin position="234"/>
        <end position="243"/>
    </location>
</feature>
<feature type="compositionally biased region" description="Basic and acidic residues" evidence="2">
    <location>
        <begin position="2567"/>
        <end position="2582"/>
    </location>
</feature>
<dbReference type="Proteomes" id="UP001209570">
    <property type="component" value="Unassembled WGS sequence"/>
</dbReference>
<organism evidence="3 4">
    <name type="scientific">Pythium insidiosum</name>
    <name type="common">Pythiosis disease agent</name>
    <dbReference type="NCBI Taxonomy" id="114742"/>
    <lineage>
        <taxon>Eukaryota</taxon>
        <taxon>Sar</taxon>
        <taxon>Stramenopiles</taxon>
        <taxon>Oomycota</taxon>
        <taxon>Peronosporomycetes</taxon>
        <taxon>Pythiales</taxon>
        <taxon>Pythiaceae</taxon>
        <taxon>Pythium</taxon>
    </lineage>
</organism>
<feature type="region of interest" description="Disordered" evidence="2">
    <location>
        <begin position="1820"/>
        <end position="1849"/>
    </location>
</feature>
<proteinExistence type="predicted"/>
<feature type="region of interest" description="Disordered" evidence="2">
    <location>
        <begin position="2542"/>
        <end position="2591"/>
    </location>
</feature>
<feature type="coiled-coil region" evidence="1">
    <location>
        <begin position="1072"/>
        <end position="1137"/>
    </location>
</feature>
<feature type="region of interest" description="Disordered" evidence="2">
    <location>
        <begin position="1907"/>
        <end position="1937"/>
    </location>
</feature>
<feature type="region of interest" description="Disordered" evidence="2">
    <location>
        <begin position="2616"/>
        <end position="2645"/>
    </location>
</feature>
<dbReference type="PANTHER" id="PTHR21521">
    <property type="entry name" value="AMUN, ISOFORM A"/>
    <property type="match status" value="1"/>
</dbReference>
<name>A0AAD5LHK8_PYTIN</name>
<feature type="compositionally biased region" description="Low complexity" evidence="2">
    <location>
        <begin position="353"/>
        <end position="370"/>
    </location>
</feature>
<feature type="coiled-coil region" evidence="1">
    <location>
        <begin position="1170"/>
        <end position="1204"/>
    </location>
</feature>
<feature type="coiled-coil region" evidence="1">
    <location>
        <begin position="2162"/>
        <end position="2233"/>
    </location>
</feature>
<feature type="compositionally biased region" description="Polar residues" evidence="2">
    <location>
        <begin position="371"/>
        <end position="383"/>
    </location>
</feature>